<evidence type="ECO:0000313" key="1">
    <source>
        <dbReference type="EnsemblMetazoa" id="PPA04284.1"/>
    </source>
</evidence>
<dbReference type="PANTHER" id="PTHR31464">
    <property type="entry name" value="PROTEIN CBG01266"/>
    <property type="match status" value="1"/>
</dbReference>
<accession>A0A2A6B8W6</accession>
<sequence length="237" mass="27270">MLLEIVDNVSDNLKNNEASSDSDKSMDKKDCDMKKTVQNIRYIAKKYIDTHEIENKYWKNGLISKQLELISEGFNHASTPSIITKSIEDFLSKILTRDQFVIIVTNLCLQHSFSDVNIKKMGVYTVVVMRSTLFKRKPFQWLQMEQDVSSMNLMFNCNEKFYKQNDQYSFERGIKGVHATSAAIRVQTSVVNVNKAVSKGTPGWWITGNEYANYFKSDQLKTLVMNSVKNSILVLCF</sequence>
<evidence type="ECO:0000313" key="2">
    <source>
        <dbReference type="Proteomes" id="UP000005239"/>
    </source>
</evidence>
<proteinExistence type="predicted"/>
<protein>
    <submittedName>
        <fullName evidence="1">Uncharacterized protein</fullName>
    </submittedName>
</protein>
<organism evidence="1 2">
    <name type="scientific">Pristionchus pacificus</name>
    <name type="common">Parasitic nematode worm</name>
    <dbReference type="NCBI Taxonomy" id="54126"/>
    <lineage>
        <taxon>Eukaryota</taxon>
        <taxon>Metazoa</taxon>
        <taxon>Ecdysozoa</taxon>
        <taxon>Nematoda</taxon>
        <taxon>Chromadorea</taxon>
        <taxon>Rhabditida</taxon>
        <taxon>Rhabditina</taxon>
        <taxon>Diplogasteromorpha</taxon>
        <taxon>Diplogasteroidea</taxon>
        <taxon>Neodiplogasteridae</taxon>
        <taxon>Pristionchus</taxon>
    </lineage>
</organism>
<reference evidence="2" key="1">
    <citation type="journal article" date="2008" name="Nat. Genet.">
        <title>The Pristionchus pacificus genome provides a unique perspective on nematode lifestyle and parasitism.</title>
        <authorList>
            <person name="Dieterich C."/>
            <person name="Clifton S.W."/>
            <person name="Schuster L.N."/>
            <person name="Chinwalla A."/>
            <person name="Delehaunty K."/>
            <person name="Dinkelacker I."/>
            <person name="Fulton L."/>
            <person name="Fulton R."/>
            <person name="Godfrey J."/>
            <person name="Minx P."/>
            <person name="Mitreva M."/>
            <person name="Roeseler W."/>
            <person name="Tian H."/>
            <person name="Witte H."/>
            <person name="Yang S.P."/>
            <person name="Wilson R.K."/>
            <person name="Sommer R.J."/>
        </authorList>
    </citation>
    <scope>NUCLEOTIDE SEQUENCE [LARGE SCALE GENOMIC DNA]</scope>
    <source>
        <strain evidence="2">PS312</strain>
    </source>
</reference>
<name>A0A2A6B8W6_PRIPA</name>
<accession>A0A8R1Y736</accession>
<dbReference type="InterPro" id="IPR007767">
    <property type="entry name" value="DUF684"/>
</dbReference>
<dbReference type="PANTHER" id="PTHR31464:SF7">
    <property type="entry name" value="DUF4781 DOMAIN-CONTAINING PROTEIN"/>
    <property type="match status" value="1"/>
</dbReference>
<gene>
    <name evidence="1" type="primary">WBGene00093838</name>
</gene>
<dbReference type="EnsemblMetazoa" id="PPA04284.1">
    <property type="protein sequence ID" value="PPA04284.1"/>
    <property type="gene ID" value="WBGene00093838"/>
</dbReference>
<reference evidence="1" key="2">
    <citation type="submission" date="2022-06" db="UniProtKB">
        <authorList>
            <consortium name="EnsemblMetazoa"/>
        </authorList>
    </citation>
    <scope>IDENTIFICATION</scope>
    <source>
        <strain evidence="1">PS312</strain>
    </source>
</reference>
<keyword evidence="2" id="KW-1185">Reference proteome</keyword>
<dbReference type="AlphaFoldDB" id="A0A2A6B8W6"/>
<dbReference type="Proteomes" id="UP000005239">
    <property type="component" value="Unassembled WGS sequence"/>
</dbReference>